<evidence type="ECO:0000259" key="4">
    <source>
        <dbReference type="PROSITE" id="PS51194"/>
    </source>
</evidence>
<keyword evidence="5" id="KW-0347">Helicase</keyword>
<dbReference type="GO" id="GO:0003677">
    <property type="term" value="F:DNA binding"/>
    <property type="evidence" value="ECO:0007669"/>
    <property type="project" value="TreeGrafter"/>
</dbReference>
<dbReference type="SMART" id="SM00487">
    <property type="entry name" value="DEXDc"/>
    <property type="match status" value="1"/>
</dbReference>
<comment type="caution">
    <text evidence="5">The sequence shown here is derived from an EMBL/GenBank/DDBJ whole genome shotgun (WGS) entry which is preliminary data.</text>
</comment>
<accession>A0A524RKM8</accession>
<dbReference type="Pfam" id="PF09369">
    <property type="entry name" value="MZB"/>
    <property type="match status" value="1"/>
</dbReference>
<feature type="domain" description="Helicase ATP-binding" evidence="3">
    <location>
        <begin position="100"/>
        <end position="291"/>
    </location>
</feature>
<evidence type="ECO:0000259" key="3">
    <source>
        <dbReference type="PROSITE" id="PS51192"/>
    </source>
</evidence>
<reference evidence="5 6" key="1">
    <citation type="journal article" date="2019" name="mSystems">
        <title>Life at home and on the roam: Genomic adaptions reflect the dual lifestyle of an intracellular, facultative symbiont.</title>
        <authorList>
            <person name="Burgsdorf I."/>
        </authorList>
    </citation>
    <scope>NUCLEOTIDE SEQUENCE [LARGE SCALE GENOMIC DNA]</scope>
    <source>
        <strain evidence="5">277cV</strain>
    </source>
</reference>
<dbReference type="SMART" id="SM00490">
    <property type="entry name" value="HELICc"/>
    <property type="match status" value="1"/>
</dbReference>
<sequence length="1772" mass="199358">MDVFTFRDQVVQNYGQFSRSFTQIKAPDLQAFVDGRYEAGEFWPSPLIQLNPSFVSGGAISDLVKERLLHSECSSIFRWGKEDGQAGRELNLYQHQREAIEIAKRGGSFVVTSGTGSGKSLGYIIPIVNKVLEAREAGDTEKRIRAIVIYPMNALCNSQLEELQKYLSLGYPDGPNVTFARYTGQESEEEREKIKNNPPDILLTNYMMLEYILTRQEPLDQQVISDAKGLEFLVLDELHTYRGRQGADVALLVRRVRQKLNTDLLCIGTSATMATEGTAKERNDLVAQVASKLFGTTIPPEQIVTETLERLTQGDEPNQSQLTASLNDDYSEATTAHWQPSDLQRHPLAQWVELNLGLEREDGLADGKWVRCRPKTLEQACSELAAATQLPEARILSQLRDFLLAAYRVQVAPNRRFFAFRLHQFVSAGGDVHTTLQPPEERYRTLKGQKYQPNSDRATLLFPVVFCRSCGQEFHPVWAHLSNKLISHVEPREFSDQSSLSERDVVHGYVMPDAERKYSIDDLEAANLPDGWLEPNKDDELVLKRNYREFQPIPVRLRPDGETSPEGLPGWFLRKSFRFCPICGVEHNVRASEFRKLCGLNSEGRSSATTTLSLAVLRQLLAFPEQEIPDKARKLLAFSDNRQDASLQAGHFNDFVRVLQLRAGLLAALEASTDKELSLETLAQATEKALRLDANDFIATQNVKPPIEQRNRKALRGVLEYRLIVDLRRGWRLTNPNLEALNLLEMDYAELVNCAEDDADWRERHPLLAQCSSSERFLICHRVLEELRERLAIECDALRQEEFERRKQAASQLQDVWSIGCDEKPELARSMVTRPVPSDVKAPGLEGMSIKGAFGRWIKARERWLSIEDLYRTYKWNDDLYQEVIGHVLAMLEAWGLVKQVEVRLGRRASEVLQGWRLNSTALRWTLLAPDAEPQDAYAAALAEERRSSGRRGPVNSYFQRLYQDLTQLISKEDKPFLQTLLAREHTAQVDAGERENREEAFRKAALRLMFCSPTMELGVDISSLNTVYMRNVPPTPANYAQRSGRAGRSGQPALVLSYCGATSSHDQYFFADPVRMVAGAVSAPTLELANEELLKAHFRALWLAATRKRLPGKVKEMVDLNKPERPLHEELEVPLASDDAYRAAQAACQAIVDDLLENQWLGSAPPPWLTGSWLEALTHGAANDFDQSLKRWRELLQAVDSQIQQAYKDLSNHALRERERQAADQRFKAARMQQKLLLADKAGNSNNDFSTYRYLASQGFMPGYNFPRLPLMAYVPGTREQVGGGTYITRPRFVGVSEFGPHSLIYHEGNTYKVKGALMALQENVVATGSATLATQDALVCGACGHGHLGPAAESELCCHCGTALKQHPEGTAVRIPSLYQIEQVTTTRADRITSDDEERQQLGYELLTTYEFPKENGVVSVAKAEVSCHGALLLQLSYSPATTISRVNLGWRRRENKNDMGFPIHPITGKWGGEKDLRGDGADDDGPEVGFVKITPYVQDRKNTLLIRFLDKWDAKALVSVKSALKRGIEVAFQLDGSEVAAELMPNEENATALLFYESAEGGAGVLSRLVESRSAVQLLGKTALEICHWGWEGECPTAESELVNQDNDCEAGCYRCLLGYHNQRDHMLIDRRLPELKQLLLNLAQADVAIQGGVDRRSERLQKLMPLAGSGLERLWIETIYRLGHHLPDDAQKEIPGHYVTPDFTYSKNYSVVFIDGPDHEQPLQQRLDEDKRQALIAAGISVVVFTQHTEMWPAVLEDYSWLFGEGES</sequence>
<dbReference type="InterPro" id="IPR052511">
    <property type="entry name" value="ATP-dep_Helicase"/>
</dbReference>
<dbReference type="PANTHER" id="PTHR47962:SF5">
    <property type="entry name" value="ATP-DEPENDENT HELICASE LHR-RELATED"/>
    <property type="match status" value="1"/>
</dbReference>
<gene>
    <name evidence="5" type="ORF">ERJ67_11045</name>
</gene>
<dbReference type="GO" id="GO:0005524">
    <property type="term" value="F:ATP binding"/>
    <property type="evidence" value="ECO:0007669"/>
    <property type="project" value="UniProtKB-KW"/>
</dbReference>
<protein>
    <submittedName>
        <fullName evidence="5">DEAD/DEAH box helicase</fullName>
    </submittedName>
</protein>
<name>A0A524RKM8_9CHRO</name>
<dbReference type="InterPro" id="IPR027417">
    <property type="entry name" value="P-loop_NTPase"/>
</dbReference>
<dbReference type="Proteomes" id="UP000317990">
    <property type="component" value="Unassembled WGS sequence"/>
</dbReference>
<evidence type="ECO:0000313" key="5">
    <source>
        <dbReference type="EMBL" id="TGG90355.1"/>
    </source>
</evidence>
<dbReference type="SUPFAM" id="SSF52540">
    <property type="entry name" value="P-loop containing nucleoside triphosphate hydrolases"/>
    <property type="match status" value="2"/>
</dbReference>
<dbReference type="CDD" id="cd17923">
    <property type="entry name" value="DEXHc_Hrq1-like"/>
    <property type="match status" value="1"/>
</dbReference>
<feature type="domain" description="Helicase C-terminal" evidence="4">
    <location>
        <begin position="934"/>
        <end position="1095"/>
    </location>
</feature>
<dbReference type="InterPro" id="IPR014001">
    <property type="entry name" value="Helicase_ATP-bd"/>
</dbReference>
<evidence type="ECO:0000313" key="6">
    <source>
        <dbReference type="Proteomes" id="UP000317990"/>
    </source>
</evidence>
<dbReference type="PROSITE" id="PS51192">
    <property type="entry name" value="HELICASE_ATP_BIND_1"/>
    <property type="match status" value="1"/>
</dbReference>
<keyword evidence="1" id="KW-0547">Nucleotide-binding</keyword>
<dbReference type="EMBL" id="SRMO01000089">
    <property type="protein sequence ID" value="TGG90355.1"/>
    <property type="molecule type" value="Genomic_DNA"/>
</dbReference>
<dbReference type="PANTHER" id="PTHR47962">
    <property type="entry name" value="ATP-DEPENDENT HELICASE LHR-RELATED-RELATED"/>
    <property type="match status" value="1"/>
</dbReference>
<proteinExistence type="predicted"/>
<dbReference type="PROSITE" id="PS51194">
    <property type="entry name" value="HELICASE_CTER"/>
    <property type="match status" value="1"/>
</dbReference>
<dbReference type="Gene3D" id="3.40.50.300">
    <property type="entry name" value="P-loop containing nucleotide triphosphate hydrolases"/>
    <property type="match status" value="2"/>
</dbReference>
<evidence type="ECO:0000256" key="2">
    <source>
        <dbReference type="ARBA" id="ARBA00022840"/>
    </source>
</evidence>
<organism evidence="5 6">
    <name type="scientific">Aphanocapsa feldmannii 277cV</name>
    <dbReference type="NCBI Taxonomy" id="2507553"/>
    <lineage>
        <taxon>Bacteria</taxon>
        <taxon>Bacillati</taxon>
        <taxon>Cyanobacteriota</taxon>
        <taxon>Cyanophyceae</taxon>
        <taxon>Oscillatoriophycideae</taxon>
        <taxon>Chroococcales</taxon>
        <taxon>Microcystaceae</taxon>
        <taxon>Aphanocapsa</taxon>
    </lineage>
</organism>
<keyword evidence="5" id="KW-0378">Hydrolase</keyword>
<dbReference type="GO" id="GO:0016887">
    <property type="term" value="F:ATP hydrolysis activity"/>
    <property type="evidence" value="ECO:0007669"/>
    <property type="project" value="TreeGrafter"/>
</dbReference>
<evidence type="ECO:0000256" key="1">
    <source>
        <dbReference type="ARBA" id="ARBA00022741"/>
    </source>
</evidence>
<dbReference type="Pfam" id="PF00271">
    <property type="entry name" value="Helicase_C"/>
    <property type="match status" value="1"/>
</dbReference>
<keyword evidence="2" id="KW-0067">ATP-binding</keyword>
<dbReference type="InterPro" id="IPR011545">
    <property type="entry name" value="DEAD/DEAH_box_helicase_dom"/>
</dbReference>
<dbReference type="Pfam" id="PF00270">
    <property type="entry name" value="DEAD"/>
    <property type="match status" value="1"/>
</dbReference>
<dbReference type="GO" id="GO:0004386">
    <property type="term" value="F:helicase activity"/>
    <property type="evidence" value="ECO:0007669"/>
    <property type="project" value="UniProtKB-KW"/>
</dbReference>
<dbReference type="InterPro" id="IPR018973">
    <property type="entry name" value="MZB"/>
</dbReference>
<dbReference type="InterPro" id="IPR001650">
    <property type="entry name" value="Helicase_C-like"/>
</dbReference>